<dbReference type="PANTHER" id="PTHR30372:SF4">
    <property type="entry name" value="LIPID-A-DISACCHARIDE SYNTHASE, MITOCHONDRIAL-RELATED"/>
    <property type="match status" value="1"/>
</dbReference>
<dbReference type="Proteomes" id="UP000636264">
    <property type="component" value="Unassembled WGS sequence"/>
</dbReference>
<evidence type="ECO:0000256" key="9">
    <source>
        <dbReference type="ARBA" id="ARBA00023098"/>
    </source>
</evidence>
<comment type="catalytic activity">
    <reaction evidence="10">
        <text>a lipid X + a UDP-2-N,3-O-bis[(3R)-3-hydroxyacyl]-alpha-D-glucosamine = a lipid A disaccharide + UDP + H(+)</text>
        <dbReference type="Rhea" id="RHEA:67828"/>
        <dbReference type="ChEBI" id="CHEBI:15378"/>
        <dbReference type="ChEBI" id="CHEBI:58223"/>
        <dbReference type="ChEBI" id="CHEBI:137748"/>
        <dbReference type="ChEBI" id="CHEBI:176338"/>
        <dbReference type="ChEBI" id="CHEBI:176343"/>
        <dbReference type="EC" id="2.4.1.182"/>
    </reaction>
</comment>
<organism evidence="12 13">
    <name type="scientific">Nitratireductor aestuarii</name>
    <dbReference type="NCBI Taxonomy" id="1735103"/>
    <lineage>
        <taxon>Bacteria</taxon>
        <taxon>Pseudomonadati</taxon>
        <taxon>Pseudomonadota</taxon>
        <taxon>Alphaproteobacteria</taxon>
        <taxon>Hyphomicrobiales</taxon>
        <taxon>Phyllobacteriaceae</taxon>
        <taxon>Nitratireductor</taxon>
    </lineage>
</organism>
<evidence type="ECO:0000256" key="7">
    <source>
        <dbReference type="ARBA" id="ARBA00022676"/>
    </source>
</evidence>
<evidence type="ECO:0000256" key="8">
    <source>
        <dbReference type="ARBA" id="ARBA00022679"/>
    </source>
</evidence>
<reference evidence="12" key="2">
    <citation type="submission" date="2020-09" db="EMBL/GenBank/DDBJ databases">
        <authorList>
            <person name="Sun Q."/>
            <person name="Zhou Y."/>
        </authorList>
    </citation>
    <scope>NUCLEOTIDE SEQUENCE</scope>
    <source>
        <strain evidence="12">CGMCC 1.15320</strain>
    </source>
</reference>
<evidence type="ECO:0000313" key="13">
    <source>
        <dbReference type="Proteomes" id="UP000636264"/>
    </source>
</evidence>
<dbReference type="EMBL" id="BMIF01000001">
    <property type="protein sequence ID" value="GGA54040.1"/>
    <property type="molecule type" value="Genomic_DNA"/>
</dbReference>
<dbReference type="NCBIfam" id="TIGR00215">
    <property type="entry name" value="lpxB"/>
    <property type="match status" value="1"/>
</dbReference>
<comment type="caution">
    <text evidence="12">The sequence shown here is derived from an EMBL/GenBank/DDBJ whole genome shotgun (WGS) entry which is preliminary data.</text>
</comment>
<reference evidence="12" key="1">
    <citation type="journal article" date="2014" name="Int. J. Syst. Evol. Microbiol.">
        <title>Complete genome sequence of Corynebacterium casei LMG S-19264T (=DSM 44701T), isolated from a smear-ripened cheese.</title>
        <authorList>
            <consortium name="US DOE Joint Genome Institute (JGI-PGF)"/>
            <person name="Walter F."/>
            <person name="Albersmeier A."/>
            <person name="Kalinowski J."/>
            <person name="Ruckert C."/>
        </authorList>
    </citation>
    <scope>NUCLEOTIDE SEQUENCE</scope>
    <source>
        <strain evidence="12">CGMCC 1.15320</strain>
    </source>
</reference>
<keyword evidence="6" id="KW-0441">Lipid A biosynthesis</keyword>
<evidence type="ECO:0000256" key="10">
    <source>
        <dbReference type="ARBA" id="ARBA00048975"/>
    </source>
</evidence>
<gene>
    <name evidence="12" type="ORF">GCM10011385_04490</name>
</gene>
<dbReference type="AlphaFoldDB" id="A0A916RH11"/>
<dbReference type="RefSeq" id="WP_188719300.1">
    <property type="nucleotide sequence ID" value="NZ_BMIF01000001.1"/>
</dbReference>
<proteinExistence type="inferred from homology"/>
<dbReference type="EC" id="2.4.1.182" evidence="3 11"/>
<keyword evidence="5" id="KW-0444">Lipid biosynthesis</keyword>
<name>A0A916RH11_9HYPH</name>
<comment type="function">
    <text evidence="1">Condensation of UDP-2,3-diacylglucosamine and 2,3-diacylglucosamine-1-phosphate to form lipid A disaccharide, a precursor of lipid A, a phosphorylated glycolipid that anchors the lipopolysaccharide to the outer membrane of the cell.</text>
</comment>
<dbReference type="GO" id="GO:0008915">
    <property type="term" value="F:lipid-A-disaccharide synthase activity"/>
    <property type="evidence" value="ECO:0007669"/>
    <property type="project" value="UniProtKB-UniRule"/>
</dbReference>
<dbReference type="SUPFAM" id="SSF53756">
    <property type="entry name" value="UDP-Glycosyltransferase/glycogen phosphorylase"/>
    <property type="match status" value="1"/>
</dbReference>
<evidence type="ECO:0000256" key="4">
    <source>
        <dbReference type="ARBA" id="ARBA00020902"/>
    </source>
</evidence>
<dbReference type="GO" id="GO:0005543">
    <property type="term" value="F:phospholipid binding"/>
    <property type="evidence" value="ECO:0007669"/>
    <property type="project" value="TreeGrafter"/>
</dbReference>
<evidence type="ECO:0000256" key="6">
    <source>
        <dbReference type="ARBA" id="ARBA00022556"/>
    </source>
</evidence>
<evidence type="ECO:0000256" key="2">
    <source>
        <dbReference type="ARBA" id="ARBA00007868"/>
    </source>
</evidence>
<dbReference type="GO" id="GO:0009245">
    <property type="term" value="P:lipid A biosynthetic process"/>
    <property type="evidence" value="ECO:0007669"/>
    <property type="project" value="UniProtKB-UniRule"/>
</dbReference>
<protein>
    <recommendedName>
        <fullName evidence="4 11">Lipid-A-disaccharide synthase</fullName>
        <ecNumber evidence="3 11">2.4.1.182</ecNumber>
    </recommendedName>
</protein>
<accession>A0A916RH11</accession>
<evidence type="ECO:0000256" key="5">
    <source>
        <dbReference type="ARBA" id="ARBA00022516"/>
    </source>
</evidence>
<dbReference type="PANTHER" id="PTHR30372">
    <property type="entry name" value="LIPID-A-DISACCHARIDE SYNTHASE"/>
    <property type="match status" value="1"/>
</dbReference>
<keyword evidence="9" id="KW-0443">Lipid metabolism</keyword>
<keyword evidence="7" id="KW-0328">Glycosyltransferase</keyword>
<keyword evidence="8" id="KW-0808">Transferase</keyword>
<dbReference type="InterPro" id="IPR003835">
    <property type="entry name" value="Glyco_trans_19"/>
</dbReference>
<comment type="similarity">
    <text evidence="2">Belongs to the LpxB family.</text>
</comment>
<evidence type="ECO:0000256" key="1">
    <source>
        <dbReference type="ARBA" id="ARBA00002056"/>
    </source>
</evidence>
<evidence type="ECO:0000256" key="3">
    <source>
        <dbReference type="ARBA" id="ARBA00012687"/>
    </source>
</evidence>
<sequence>MSQMPPLRVAIVSGEESGDILAADLVRALARQSGRQVELIGVGGRRLEEMGLRSLFDASQIAIMGFSAVLRDLPRLMWRIRKTAKTIAAEKPDCLITVDSPDFGLRVAKKVRALAPDIPTIHYVCPSVWAWRSGRAIDMRPYVDHILCLLPFEPTELDRLGGPEGTFVGHRLANDPSIRESALSQLGGARRGEVKRLLLLPGSRRGEVTRLMPVFGETVKRLKSAGHKFELLLPTVPHVEGLVREATANWPIQPEIILGEEAKWKAFASADAALACSGTVALELALARVPFISVYKVDFLVRMLAPYLLKVWTASLPNLIAGWPVVPEYFNQYINPEMLARLLPRLWNETPTRLSQRQGFSHVADALSTPVPSGDLAARVVLNKIQIALMTKTA</sequence>
<keyword evidence="13" id="KW-1185">Reference proteome</keyword>
<dbReference type="Pfam" id="PF02684">
    <property type="entry name" value="LpxB"/>
    <property type="match status" value="1"/>
</dbReference>
<evidence type="ECO:0000256" key="11">
    <source>
        <dbReference type="NCBIfam" id="TIGR00215"/>
    </source>
</evidence>
<evidence type="ECO:0000313" key="12">
    <source>
        <dbReference type="EMBL" id="GGA54040.1"/>
    </source>
</evidence>
<dbReference type="GO" id="GO:0016020">
    <property type="term" value="C:membrane"/>
    <property type="evidence" value="ECO:0007669"/>
    <property type="project" value="GOC"/>
</dbReference>